<dbReference type="AlphaFoldDB" id="A0A8J9VPY9"/>
<dbReference type="GO" id="GO:0097149">
    <property type="term" value="C:centralspindlin complex"/>
    <property type="evidence" value="ECO:0007669"/>
    <property type="project" value="TreeGrafter"/>
</dbReference>
<dbReference type="GO" id="GO:0005096">
    <property type="term" value="F:GTPase activator activity"/>
    <property type="evidence" value="ECO:0007669"/>
    <property type="project" value="TreeGrafter"/>
</dbReference>
<accession>A0A8J9VPY9</accession>
<evidence type="ECO:0000256" key="1">
    <source>
        <dbReference type="SAM" id="Coils"/>
    </source>
</evidence>
<protein>
    <submittedName>
        <fullName evidence="2">RACGAP1 protein</fullName>
    </submittedName>
</protein>
<name>A0A8J9VPY9_BRALA</name>
<proteinExistence type="predicted"/>
<sequence length="117" mass="13368">MAASDRSSTLTLYVIFGSGRLLSKMSLVAAFDDLVRCTNVLTEGCESEFLQFVRSQEQCRQRWLSAEMESGGMRERLVKLQAEKDALETKLKHARNQVDIEMKRRMKAEGEKDTLAY</sequence>
<evidence type="ECO:0000313" key="2">
    <source>
        <dbReference type="EMBL" id="CAH1238083.1"/>
    </source>
</evidence>
<dbReference type="GO" id="GO:0005634">
    <property type="term" value="C:nucleus"/>
    <property type="evidence" value="ECO:0007669"/>
    <property type="project" value="TreeGrafter"/>
</dbReference>
<dbReference type="GO" id="GO:0032154">
    <property type="term" value="C:cleavage furrow"/>
    <property type="evidence" value="ECO:0007669"/>
    <property type="project" value="TreeGrafter"/>
</dbReference>
<dbReference type="Proteomes" id="UP000838412">
    <property type="component" value="Chromosome 10"/>
</dbReference>
<dbReference type="GO" id="GO:0051233">
    <property type="term" value="C:spindle midzone"/>
    <property type="evidence" value="ECO:0007669"/>
    <property type="project" value="TreeGrafter"/>
</dbReference>
<feature type="coiled-coil region" evidence="1">
    <location>
        <begin position="70"/>
        <end position="104"/>
    </location>
</feature>
<dbReference type="EMBL" id="OV696695">
    <property type="protein sequence ID" value="CAH1238083.1"/>
    <property type="molecule type" value="Genomic_DNA"/>
</dbReference>
<organism evidence="2 3">
    <name type="scientific">Branchiostoma lanceolatum</name>
    <name type="common">Common lancelet</name>
    <name type="synonym">Amphioxus lanceolatum</name>
    <dbReference type="NCBI Taxonomy" id="7740"/>
    <lineage>
        <taxon>Eukaryota</taxon>
        <taxon>Metazoa</taxon>
        <taxon>Chordata</taxon>
        <taxon>Cephalochordata</taxon>
        <taxon>Leptocardii</taxon>
        <taxon>Amphioxiformes</taxon>
        <taxon>Branchiostomatidae</taxon>
        <taxon>Branchiostoma</taxon>
    </lineage>
</organism>
<keyword evidence="3" id="KW-1185">Reference proteome</keyword>
<dbReference type="GO" id="GO:0030496">
    <property type="term" value="C:midbody"/>
    <property type="evidence" value="ECO:0007669"/>
    <property type="project" value="TreeGrafter"/>
</dbReference>
<reference evidence="2" key="1">
    <citation type="submission" date="2022-01" db="EMBL/GenBank/DDBJ databases">
        <authorList>
            <person name="Braso-Vives M."/>
        </authorList>
    </citation>
    <scope>NUCLEOTIDE SEQUENCE</scope>
</reference>
<gene>
    <name evidence="2" type="primary">RACGAP1</name>
    <name evidence="2" type="ORF">BLAG_LOCUS2831</name>
</gene>
<dbReference type="PANTHER" id="PTHR46199:SF3">
    <property type="entry name" value="RAC GTPASE-ACTIVATING PROTEIN 1"/>
    <property type="match status" value="1"/>
</dbReference>
<keyword evidence="1" id="KW-0175">Coiled coil</keyword>
<dbReference type="GO" id="GO:0000281">
    <property type="term" value="P:mitotic cytokinesis"/>
    <property type="evidence" value="ECO:0007669"/>
    <property type="project" value="TreeGrafter"/>
</dbReference>
<dbReference type="GO" id="GO:0007266">
    <property type="term" value="P:Rho protein signal transduction"/>
    <property type="evidence" value="ECO:0007669"/>
    <property type="project" value="TreeGrafter"/>
</dbReference>
<dbReference type="OrthoDB" id="2218807at2759"/>
<dbReference type="GO" id="GO:0051256">
    <property type="term" value="P:mitotic spindle midzone assembly"/>
    <property type="evidence" value="ECO:0007669"/>
    <property type="project" value="TreeGrafter"/>
</dbReference>
<dbReference type="PANTHER" id="PTHR46199">
    <property type="entry name" value="RAC GTPASE-ACTIVATING PROTEIN 1"/>
    <property type="match status" value="1"/>
</dbReference>
<evidence type="ECO:0000313" key="3">
    <source>
        <dbReference type="Proteomes" id="UP000838412"/>
    </source>
</evidence>